<dbReference type="EMBL" id="VJWX01000292">
    <property type="protein sequence ID" value="TVT38054.1"/>
    <property type="molecule type" value="Genomic_DNA"/>
</dbReference>
<evidence type="ECO:0000259" key="5">
    <source>
        <dbReference type="Pfam" id="PF13193"/>
    </source>
</evidence>
<evidence type="ECO:0000313" key="6">
    <source>
        <dbReference type="EMBL" id="TVT38054.1"/>
    </source>
</evidence>
<dbReference type="Gene3D" id="3.40.50.12780">
    <property type="entry name" value="N-terminal domain of ligase-like"/>
    <property type="match status" value="1"/>
</dbReference>
<dbReference type="Proteomes" id="UP000320011">
    <property type="component" value="Unassembled WGS sequence"/>
</dbReference>
<dbReference type="InterPro" id="IPR020845">
    <property type="entry name" value="AMP-binding_CS"/>
</dbReference>
<dbReference type="AlphaFoldDB" id="A0A558BNG6"/>
<comment type="caution">
    <text evidence="6">The sequence shown here is derived from an EMBL/GenBank/DDBJ whole genome shotgun (WGS) entry which is preliminary data.</text>
</comment>
<comment type="similarity">
    <text evidence="1">Belongs to the ATP-dependent AMP-binding enzyme family.</text>
</comment>
<evidence type="ECO:0000256" key="2">
    <source>
        <dbReference type="ARBA" id="ARBA00022598"/>
    </source>
</evidence>
<dbReference type="Gene3D" id="3.30.300.30">
    <property type="match status" value="1"/>
</dbReference>
<dbReference type="InterPro" id="IPR042099">
    <property type="entry name" value="ANL_N_sf"/>
</dbReference>
<accession>A0A558BNG6</accession>
<gene>
    <name evidence="6" type="ORF">FNH05_24645</name>
</gene>
<reference evidence="6 7" key="2">
    <citation type="submission" date="2019-08" db="EMBL/GenBank/DDBJ databases">
        <title>Amycolatopsis acidicola sp. nov., isolated from peat swamp forest soil.</title>
        <authorList>
            <person name="Srisuk N."/>
        </authorList>
    </citation>
    <scope>NUCLEOTIDE SEQUENCE [LARGE SCALE GENOMIC DNA]</scope>
    <source>
        <strain evidence="6 7">TBRC 6029</strain>
    </source>
</reference>
<feature type="domain" description="AMP-dependent synthetase/ligase" evidence="4">
    <location>
        <begin position="86"/>
        <end position="397"/>
    </location>
</feature>
<evidence type="ECO:0000313" key="7">
    <source>
        <dbReference type="Proteomes" id="UP000320011"/>
    </source>
</evidence>
<proteinExistence type="inferred from homology"/>
<sequence>MAPSLPPRTCEKRVNALFSAGSHQPASGLLGTLTRLTSVFEKNRQDGIAVSVARLLSVRARERPGTAAFLSGEDGRELCWGALAEHGLAWRRGVRPVSRVGLVIADPLAFTATYLGCLSAGLTVVPVDPRLPATEVSAALARLRIDVLVTDRPGEVSQPGLETWQAGLGLPRRLWGGTALRPSTGVPCRPAVLLTSSGTTGRPKGIPLSEAQLLHAASRVARHHGFTRADRGYTPLPLFHVNAQVMGLLATVVSGASLVIDARFDAGEYWSRVERFSPTWLNAVPAVLASLARCPAPPARLAGPIRFARSASAPLPPATALAFTERTGIGVLETYGMSEAAGQITANPLDPAARRPGSVGLPVGVELTVALPDGSPARPGEEGEVLLRGPNVLAEYLEPSETGPERTRPARDGSGWLPTGDIGVLDGDGFLRLAGRRDDVINRGGEKIHPQAVENVLLDHPGVAAAAVVGAPHERLGQVPVAFVIPRHHDTGGLEDSVRAWCETRLARYQRPTVIELTDALPLGPTGKVLRRALRAQPACGDGPGRAPALRGPDPGADRGPGHRHARTGPRPGHADRPDGTAGHRLPHQP</sequence>
<keyword evidence="2" id="KW-0436">Ligase</keyword>
<dbReference type="PANTHER" id="PTHR43201:SF5">
    <property type="entry name" value="MEDIUM-CHAIN ACYL-COA LIGASE ACSF2, MITOCHONDRIAL"/>
    <property type="match status" value="1"/>
</dbReference>
<evidence type="ECO:0000256" key="3">
    <source>
        <dbReference type="SAM" id="MobiDB-lite"/>
    </source>
</evidence>
<dbReference type="SUPFAM" id="SSF56801">
    <property type="entry name" value="Acetyl-CoA synthetase-like"/>
    <property type="match status" value="1"/>
</dbReference>
<keyword evidence="7" id="KW-1185">Reference proteome</keyword>
<dbReference type="InterPro" id="IPR025110">
    <property type="entry name" value="AMP-bd_C"/>
</dbReference>
<protein>
    <submittedName>
        <fullName evidence="6">AMP-binding protein</fullName>
    </submittedName>
</protein>
<dbReference type="GO" id="GO:0006631">
    <property type="term" value="P:fatty acid metabolic process"/>
    <property type="evidence" value="ECO:0007669"/>
    <property type="project" value="TreeGrafter"/>
</dbReference>
<dbReference type="GO" id="GO:0031956">
    <property type="term" value="F:medium-chain fatty acid-CoA ligase activity"/>
    <property type="evidence" value="ECO:0007669"/>
    <property type="project" value="TreeGrafter"/>
</dbReference>
<evidence type="ECO:0000259" key="4">
    <source>
        <dbReference type="Pfam" id="PF00501"/>
    </source>
</evidence>
<dbReference type="Pfam" id="PF00501">
    <property type="entry name" value="AMP-binding"/>
    <property type="match status" value="1"/>
</dbReference>
<feature type="region of interest" description="Disordered" evidence="3">
    <location>
        <begin position="537"/>
        <end position="590"/>
    </location>
</feature>
<evidence type="ECO:0000256" key="1">
    <source>
        <dbReference type="ARBA" id="ARBA00006432"/>
    </source>
</evidence>
<dbReference type="PANTHER" id="PTHR43201">
    <property type="entry name" value="ACYL-COA SYNTHETASE"/>
    <property type="match status" value="1"/>
</dbReference>
<feature type="domain" description="AMP-binding enzyme C-terminal" evidence="5">
    <location>
        <begin position="453"/>
        <end position="528"/>
    </location>
</feature>
<reference evidence="6 7" key="1">
    <citation type="submission" date="2019-07" db="EMBL/GenBank/DDBJ databases">
        <authorList>
            <person name="Duangmal K."/>
            <person name="Teo W.F.A."/>
        </authorList>
    </citation>
    <scope>NUCLEOTIDE SEQUENCE [LARGE SCALE GENOMIC DNA]</scope>
    <source>
        <strain evidence="6 7">TBRC 6029</strain>
    </source>
</reference>
<name>A0A558BNG6_9PSEU</name>
<dbReference type="Pfam" id="PF13193">
    <property type="entry name" value="AMP-binding_C"/>
    <property type="match status" value="1"/>
</dbReference>
<organism evidence="6 7">
    <name type="scientific">Amycolatopsis rhizosphaerae</name>
    <dbReference type="NCBI Taxonomy" id="2053003"/>
    <lineage>
        <taxon>Bacteria</taxon>
        <taxon>Bacillati</taxon>
        <taxon>Actinomycetota</taxon>
        <taxon>Actinomycetes</taxon>
        <taxon>Pseudonocardiales</taxon>
        <taxon>Pseudonocardiaceae</taxon>
        <taxon>Amycolatopsis</taxon>
    </lineage>
</organism>
<dbReference type="PROSITE" id="PS00455">
    <property type="entry name" value="AMP_BINDING"/>
    <property type="match status" value="1"/>
</dbReference>
<dbReference type="OrthoDB" id="9803968at2"/>
<dbReference type="InterPro" id="IPR000873">
    <property type="entry name" value="AMP-dep_synth/lig_dom"/>
</dbReference>
<dbReference type="InterPro" id="IPR045851">
    <property type="entry name" value="AMP-bd_C_sf"/>
</dbReference>